<feature type="chain" id="PRO_5043022331" description="Protein FAM180A-like" evidence="1">
    <location>
        <begin position="17"/>
        <end position="169"/>
    </location>
</feature>
<sequence>MTVLQILLMCQMSITASQHWRRALYPSAFRVKRGTPALLNPSFQKSVEDASLLYEVLLSGAYMDASRGTLHVSDRELASMRKLEVLEVLCEDVLPRSLSEIRRLGAQLSVRRGSLRMEDFERTVLTMVFTAQQLQHTDSGHQRQLWASALLQLYQAIKEDLRPQTTGNH</sequence>
<organism evidence="2 3">
    <name type="scientific">Phoxinus phoxinus</name>
    <name type="common">Eurasian minnow</name>
    <dbReference type="NCBI Taxonomy" id="58324"/>
    <lineage>
        <taxon>Eukaryota</taxon>
        <taxon>Metazoa</taxon>
        <taxon>Chordata</taxon>
        <taxon>Craniata</taxon>
        <taxon>Vertebrata</taxon>
        <taxon>Euteleostomi</taxon>
        <taxon>Actinopterygii</taxon>
        <taxon>Neopterygii</taxon>
        <taxon>Teleostei</taxon>
        <taxon>Ostariophysi</taxon>
        <taxon>Cypriniformes</taxon>
        <taxon>Leuciscidae</taxon>
        <taxon>Phoxininae</taxon>
        <taxon>Phoxinus</taxon>
    </lineage>
</organism>
<dbReference type="EMBL" id="JAYKXH010000021">
    <property type="protein sequence ID" value="KAK7129588.1"/>
    <property type="molecule type" value="Genomic_DNA"/>
</dbReference>
<gene>
    <name evidence="2" type="ORF">R3I93_019282</name>
</gene>
<proteinExistence type="predicted"/>
<keyword evidence="3" id="KW-1185">Reference proteome</keyword>
<keyword evidence="1" id="KW-0732">Signal</keyword>
<evidence type="ECO:0000256" key="1">
    <source>
        <dbReference type="SAM" id="SignalP"/>
    </source>
</evidence>
<evidence type="ECO:0008006" key="4">
    <source>
        <dbReference type="Google" id="ProtNLM"/>
    </source>
</evidence>
<comment type="caution">
    <text evidence="2">The sequence shown here is derived from an EMBL/GenBank/DDBJ whole genome shotgun (WGS) entry which is preliminary data.</text>
</comment>
<protein>
    <recommendedName>
        <fullName evidence="4">Protein FAM180A-like</fullName>
    </recommendedName>
</protein>
<evidence type="ECO:0000313" key="3">
    <source>
        <dbReference type="Proteomes" id="UP001364617"/>
    </source>
</evidence>
<reference evidence="2 3" key="1">
    <citation type="submission" date="2024-02" db="EMBL/GenBank/DDBJ databases">
        <title>Chromosome-level genome assembly of the Eurasian Minnow (Phoxinus phoxinus).</title>
        <authorList>
            <person name="Oriowo T.O."/>
            <person name="Martin S."/>
            <person name="Stange M."/>
            <person name="Chrysostomakis Y."/>
            <person name="Brown T."/>
            <person name="Winkler S."/>
            <person name="Kukowka S."/>
            <person name="Myers E.W."/>
            <person name="Bohne A."/>
        </authorList>
    </citation>
    <scope>NUCLEOTIDE SEQUENCE [LARGE SCALE GENOMIC DNA]</scope>
    <source>
        <strain evidence="2">ZFMK-TIS-60720</strain>
        <tissue evidence="2">Whole Organism</tissue>
    </source>
</reference>
<name>A0AAN9CD21_9TELE</name>
<accession>A0AAN9CD21</accession>
<dbReference type="PANTHER" id="PTHR34034:SF2">
    <property type="entry name" value="PROTEIN FAM180A"/>
    <property type="match status" value="1"/>
</dbReference>
<dbReference type="Pfam" id="PF15173">
    <property type="entry name" value="FAM180"/>
    <property type="match status" value="1"/>
</dbReference>
<feature type="signal peptide" evidence="1">
    <location>
        <begin position="1"/>
        <end position="16"/>
    </location>
</feature>
<evidence type="ECO:0000313" key="2">
    <source>
        <dbReference type="EMBL" id="KAK7129588.1"/>
    </source>
</evidence>
<dbReference type="Proteomes" id="UP001364617">
    <property type="component" value="Unassembled WGS sequence"/>
</dbReference>
<dbReference type="PANTHER" id="PTHR34034">
    <property type="entry name" value="PROTEIN FAM180A-RELATED"/>
    <property type="match status" value="1"/>
</dbReference>
<dbReference type="InterPro" id="IPR029170">
    <property type="entry name" value="FAM180"/>
</dbReference>
<dbReference type="AlphaFoldDB" id="A0AAN9CD21"/>